<dbReference type="InterPro" id="IPR000792">
    <property type="entry name" value="Tscrpt_reg_LuxR_C"/>
</dbReference>
<dbReference type="GO" id="GO:0003677">
    <property type="term" value="F:DNA binding"/>
    <property type="evidence" value="ECO:0007669"/>
    <property type="project" value="UniProtKB-KW"/>
</dbReference>
<evidence type="ECO:0000256" key="2">
    <source>
        <dbReference type="ARBA" id="ARBA00023125"/>
    </source>
</evidence>
<keyword evidence="1" id="KW-0805">Transcription regulation</keyword>
<dbReference type="PANTHER" id="PTHR44688:SF16">
    <property type="entry name" value="DNA-BINDING TRANSCRIPTIONAL ACTIVATOR DEVR_DOSR"/>
    <property type="match status" value="1"/>
</dbReference>
<dbReference type="EMBL" id="CP034279">
    <property type="protein sequence ID" value="QGV82755.1"/>
    <property type="molecule type" value="Genomic_DNA"/>
</dbReference>
<evidence type="ECO:0000259" key="5">
    <source>
        <dbReference type="PROSITE" id="PS50043"/>
    </source>
</evidence>
<evidence type="ECO:0000313" key="6">
    <source>
        <dbReference type="EMBL" id="QGV82755.1"/>
    </source>
</evidence>
<dbReference type="KEGG" id="sfic:EIZ62_19520"/>
<accession>A0A6I6FS86</accession>
<dbReference type="SUPFAM" id="SSF46894">
    <property type="entry name" value="C-terminal effector domain of the bipartite response regulators"/>
    <property type="match status" value="1"/>
</dbReference>
<dbReference type="InterPro" id="IPR016032">
    <property type="entry name" value="Sig_transdc_resp-reg_C-effctor"/>
</dbReference>
<dbReference type="PANTHER" id="PTHR44688">
    <property type="entry name" value="DNA-BINDING TRANSCRIPTIONAL ACTIVATOR DEVR_DOSR"/>
    <property type="match status" value="1"/>
</dbReference>
<reference evidence="6 7" key="1">
    <citation type="submission" date="2018-12" db="EMBL/GenBank/DDBJ databases">
        <title>Complete genome sequence of Streptomyces ficellus NRRL8067, the producer of ficellomycin, feldamycin and nojirimycin.</title>
        <authorList>
            <person name="Zhang H."/>
            <person name="Yue R."/>
            <person name="Liu Y."/>
            <person name="Li M."/>
            <person name="Mu H."/>
            <person name="Zhang J."/>
        </authorList>
    </citation>
    <scope>NUCLEOTIDE SEQUENCE [LARGE SCALE GENOMIC DNA]</scope>
    <source>
        <strain evidence="6 7">NRRL 8067</strain>
    </source>
</reference>
<name>A0A6I6FS86_9ACTN</name>
<keyword evidence="2 6" id="KW-0238">DNA-binding</keyword>
<keyword evidence="7" id="KW-1185">Reference proteome</keyword>
<dbReference type="PRINTS" id="PR00038">
    <property type="entry name" value="HTHLUXR"/>
</dbReference>
<gene>
    <name evidence="6" type="ORF">EIZ62_19520</name>
</gene>
<dbReference type="OrthoDB" id="3178272at2"/>
<evidence type="ECO:0000256" key="3">
    <source>
        <dbReference type="ARBA" id="ARBA00023163"/>
    </source>
</evidence>
<dbReference type="InterPro" id="IPR036388">
    <property type="entry name" value="WH-like_DNA-bd_sf"/>
</dbReference>
<protein>
    <submittedName>
        <fullName evidence="6">DNA-binding response regulator</fullName>
    </submittedName>
</protein>
<dbReference type="SMART" id="SM00421">
    <property type="entry name" value="HTH_LUXR"/>
    <property type="match status" value="1"/>
</dbReference>
<feature type="domain" description="HTH luxR-type" evidence="5">
    <location>
        <begin position="184"/>
        <end position="249"/>
    </location>
</feature>
<proteinExistence type="predicted"/>
<dbReference type="CDD" id="cd06170">
    <property type="entry name" value="LuxR_C_like"/>
    <property type="match status" value="1"/>
</dbReference>
<dbReference type="AlphaFoldDB" id="A0A6I6FS86"/>
<organism evidence="6 7">
    <name type="scientific">Streptomyces ficellus</name>
    <dbReference type="NCBI Taxonomy" id="1977088"/>
    <lineage>
        <taxon>Bacteria</taxon>
        <taxon>Bacillati</taxon>
        <taxon>Actinomycetota</taxon>
        <taxon>Actinomycetes</taxon>
        <taxon>Kitasatosporales</taxon>
        <taxon>Streptomycetaceae</taxon>
        <taxon>Streptomyces</taxon>
    </lineage>
</organism>
<dbReference type="PROSITE" id="PS50043">
    <property type="entry name" value="HTH_LUXR_2"/>
    <property type="match status" value="1"/>
</dbReference>
<evidence type="ECO:0000256" key="1">
    <source>
        <dbReference type="ARBA" id="ARBA00023015"/>
    </source>
</evidence>
<evidence type="ECO:0000313" key="7">
    <source>
        <dbReference type="Proteomes" id="UP000422572"/>
    </source>
</evidence>
<evidence type="ECO:0000256" key="4">
    <source>
        <dbReference type="SAM" id="MobiDB-lite"/>
    </source>
</evidence>
<sequence length="275" mass="29630">MAHDYERMLDLAVAVMESRRPGDVWQLVAAELLRRLDGSVLLMKDGDWTPSSGAVGVWLPGAPAPVEPDDATARLIRSGYPFASHYVDHDDRDPRTAAQVAGDRAWSHSETASALRESFGTRHMLGLPLPGHDSAVRGFIVHRDGTDFDARDLFYAARVQPLLAAAAAQHRLLAHRWAEESPAAAGAGHGLTPRETAVLRTLAEGLPATAMARRLGVSVRTVHKHLQNLYRKLETADRLGTVLRAQELGLLSAAPAPAPGTVPRPPGRPGGQCTR</sequence>
<feature type="region of interest" description="Disordered" evidence="4">
    <location>
        <begin position="254"/>
        <end position="275"/>
    </location>
</feature>
<dbReference type="Proteomes" id="UP000422572">
    <property type="component" value="Chromosome"/>
</dbReference>
<dbReference type="Gene3D" id="1.10.10.10">
    <property type="entry name" value="Winged helix-like DNA-binding domain superfamily/Winged helix DNA-binding domain"/>
    <property type="match status" value="1"/>
</dbReference>
<keyword evidence="3" id="KW-0804">Transcription</keyword>
<feature type="compositionally biased region" description="Pro residues" evidence="4">
    <location>
        <begin position="256"/>
        <end position="268"/>
    </location>
</feature>
<dbReference type="GO" id="GO:0006355">
    <property type="term" value="P:regulation of DNA-templated transcription"/>
    <property type="evidence" value="ECO:0007669"/>
    <property type="project" value="InterPro"/>
</dbReference>
<dbReference type="Pfam" id="PF00196">
    <property type="entry name" value="GerE"/>
    <property type="match status" value="1"/>
</dbReference>